<sequence length="248" mass="27800">MHGSDDRLGGGERHDEAGVLGDHRDGLHDETDNDRDRHLQDVTDNDRDRHLQDVADDDRDRHLQGVADDDRDGHLHGDPGNDRGGLHDGVGATVDHHDDLQGDRDELLVPSQRTADVTPGVTPAGSPGDVLIATDAQEHVPAHAVPYQGQTQPQNLELFEQDTTQLRERWRDVQSGFVDEPRESVERADQLIDEVVTSLTTALSTRTNELRDRWKNTDDNDTEQLRLALRDYRQVLERLMSLSGTEGR</sequence>
<dbReference type="Proteomes" id="UP000530928">
    <property type="component" value="Unassembled WGS sequence"/>
</dbReference>
<evidence type="ECO:0000256" key="1">
    <source>
        <dbReference type="SAM" id="MobiDB-lite"/>
    </source>
</evidence>
<evidence type="ECO:0000313" key="2">
    <source>
        <dbReference type="EMBL" id="MBA2889954.1"/>
    </source>
</evidence>
<feature type="compositionally biased region" description="Basic and acidic residues" evidence="1">
    <location>
        <begin position="1"/>
        <end position="63"/>
    </location>
</feature>
<organism evidence="2 3">
    <name type="scientific">Nonomuraea soli</name>
    <dbReference type="NCBI Taxonomy" id="1032476"/>
    <lineage>
        <taxon>Bacteria</taxon>
        <taxon>Bacillati</taxon>
        <taxon>Actinomycetota</taxon>
        <taxon>Actinomycetes</taxon>
        <taxon>Streptosporangiales</taxon>
        <taxon>Streptosporangiaceae</taxon>
        <taxon>Nonomuraea</taxon>
    </lineage>
</organism>
<feature type="region of interest" description="Disordered" evidence="1">
    <location>
        <begin position="1"/>
        <end position="98"/>
    </location>
</feature>
<comment type="caution">
    <text evidence="2">The sequence shown here is derived from an EMBL/GenBank/DDBJ whole genome shotgun (WGS) entry which is preliminary data.</text>
</comment>
<gene>
    <name evidence="2" type="ORF">HNR30_001289</name>
</gene>
<name>A0A7W0CF22_9ACTN</name>
<protein>
    <submittedName>
        <fullName evidence="2">Uncharacterized protein</fullName>
    </submittedName>
</protein>
<proteinExistence type="predicted"/>
<accession>A0A7W0CF22</accession>
<keyword evidence="3" id="KW-1185">Reference proteome</keyword>
<evidence type="ECO:0000313" key="3">
    <source>
        <dbReference type="Proteomes" id="UP000530928"/>
    </source>
</evidence>
<feature type="compositionally biased region" description="Basic and acidic residues" evidence="1">
    <location>
        <begin position="71"/>
        <end position="86"/>
    </location>
</feature>
<dbReference type="AlphaFoldDB" id="A0A7W0CF22"/>
<dbReference type="RefSeq" id="WP_181608690.1">
    <property type="nucleotide sequence ID" value="NZ_BAABAM010000001.1"/>
</dbReference>
<dbReference type="EMBL" id="JACDUR010000001">
    <property type="protein sequence ID" value="MBA2889954.1"/>
    <property type="molecule type" value="Genomic_DNA"/>
</dbReference>
<reference evidence="2 3" key="1">
    <citation type="submission" date="2020-07" db="EMBL/GenBank/DDBJ databases">
        <title>Genomic Encyclopedia of Type Strains, Phase IV (KMG-IV): sequencing the most valuable type-strain genomes for metagenomic binning, comparative biology and taxonomic classification.</title>
        <authorList>
            <person name="Goeker M."/>
        </authorList>
    </citation>
    <scope>NUCLEOTIDE SEQUENCE [LARGE SCALE GENOMIC DNA]</scope>
    <source>
        <strain evidence="2 3">DSM 45533</strain>
    </source>
</reference>